<reference evidence="2" key="1">
    <citation type="submission" date="2018-12" db="EMBL/GenBank/DDBJ databases">
        <title>Tengunoibacter tsumagoiensis gen. nov., sp. nov., Dictyobacter kobayashii sp. nov., D. alpinus sp. nov., and D. joshuensis sp. nov. and description of Dictyobacteraceae fam. nov. within the order Ktedonobacterales isolated from Tengu-no-mugimeshi.</title>
        <authorList>
            <person name="Wang C.M."/>
            <person name="Zheng Y."/>
            <person name="Sakai Y."/>
            <person name="Toyoda A."/>
            <person name="Minakuchi Y."/>
            <person name="Abe K."/>
            <person name="Yokota A."/>
            <person name="Yabe S."/>
        </authorList>
    </citation>
    <scope>NUCLEOTIDE SEQUENCE [LARGE SCALE GENOMIC DNA]</scope>
    <source>
        <strain evidence="2">Uno11</strain>
    </source>
</reference>
<protein>
    <submittedName>
        <fullName evidence="1">Uncharacterized protein</fullName>
    </submittedName>
</protein>
<dbReference type="AlphaFoldDB" id="A0A402ATX9"/>
<evidence type="ECO:0000313" key="2">
    <source>
        <dbReference type="Proteomes" id="UP000287188"/>
    </source>
</evidence>
<evidence type="ECO:0000313" key="1">
    <source>
        <dbReference type="EMBL" id="GCE22525.1"/>
    </source>
</evidence>
<proteinExistence type="predicted"/>
<dbReference type="EMBL" id="BIFS01000002">
    <property type="protein sequence ID" value="GCE22525.1"/>
    <property type="molecule type" value="Genomic_DNA"/>
</dbReference>
<comment type="caution">
    <text evidence="1">The sequence shown here is derived from an EMBL/GenBank/DDBJ whole genome shotgun (WGS) entry which is preliminary data.</text>
</comment>
<dbReference type="Proteomes" id="UP000287188">
    <property type="component" value="Unassembled WGS sequence"/>
</dbReference>
<sequence length="93" mass="11234">MTNQSLPEKYILEPILVLFDQAMLSLYLSRQSQKDQERLKQAQVAQKRFRNVLSELEKLCVVVPEMEQDEIWKFWREETHRNLKLIEEDISQL</sequence>
<accession>A0A402ATX9</accession>
<organism evidence="1 2">
    <name type="scientific">Dictyobacter kobayashii</name>
    <dbReference type="NCBI Taxonomy" id="2014872"/>
    <lineage>
        <taxon>Bacteria</taxon>
        <taxon>Bacillati</taxon>
        <taxon>Chloroflexota</taxon>
        <taxon>Ktedonobacteria</taxon>
        <taxon>Ktedonobacterales</taxon>
        <taxon>Dictyobacteraceae</taxon>
        <taxon>Dictyobacter</taxon>
    </lineage>
</organism>
<keyword evidence="2" id="KW-1185">Reference proteome</keyword>
<dbReference type="RefSeq" id="WP_126555454.1">
    <property type="nucleotide sequence ID" value="NZ_BIFS01000002.1"/>
</dbReference>
<gene>
    <name evidence="1" type="ORF">KDK_63250</name>
</gene>
<name>A0A402ATX9_9CHLR</name>